<evidence type="ECO:0000259" key="6">
    <source>
        <dbReference type="Pfam" id="PF21982"/>
    </source>
</evidence>
<reference evidence="7 8" key="1">
    <citation type="submission" date="2020-08" db="EMBL/GenBank/DDBJ databases">
        <authorList>
            <person name="Liu C."/>
            <person name="Sun Q."/>
        </authorList>
    </citation>
    <scope>NUCLEOTIDE SEQUENCE [LARGE SCALE GENOMIC DNA]</scope>
    <source>
        <strain evidence="7 8">NSJ-59</strain>
    </source>
</reference>
<evidence type="ECO:0000256" key="4">
    <source>
        <dbReference type="ARBA" id="ARBA00022490"/>
    </source>
</evidence>
<evidence type="ECO:0000256" key="3">
    <source>
        <dbReference type="ARBA" id="ARBA00018111"/>
    </source>
</evidence>
<evidence type="ECO:0000256" key="5">
    <source>
        <dbReference type="HAMAP-Rule" id="MF_01114"/>
    </source>
</evidence>
<comment type="caution">
    <text evidence="7">The sequence shown here is derived from an EMBL/GenBank/DDBJ whole genome shotgun (WGS) entry which is preliminary data.</text>
</comment>
<keyword evidence="8" id="KW-1185">Reference proteome</keyword>
<name>A0ABR6VF48_9FIRM</name>
<accession>A0ABR6VF48</accession>
<dbReference type="Pfam" id="PF21982">
    <property type="entry name" value="RecX_HTH1"/>
    <property type="match status" value="1"/>
</dbReference>
<dbReference type="EMBL" id="JACOGK010000002">
    <property type="protein sequence ID" value="MBC3535872.1"/>
    <property type="molecule type" value="Genomic_DNA"/>
</dbReference>
<evidence type="ECO:0000256" key="2">
    <source>
        <dbReference type="ARBA" id="ARBA00009695"/>
    </source>
</evidence>
<organism evidence="7 8">
    <name type="scientific">Megasphaera hominis</name>
    <dbReference type="NCBI Taxonomy" id="159836"/>
    <lineage>
        <taxon>Bacteria</taxon>
        <taxon>Bacillati</taxon>
        <taxon>Bacillota</taxon>
        <taxon>Negativicutes</taxon>
        <taxon>Veillonellales</taxon>
        <taxon>Veillonellaceae</taxon>
        <taxon>Megasphaera</taxon>
    </lineage>
</organism>
<comment type="subcellular location">
    <subcellularLocation>
        <location evidence="1 5">Cytoplasm</location>
    </subcellularLocation>
</comment>
<dbReference type="PANTHER" id="PTHR33602">
    <property type="entry name" value="REGULATORY PROTEIN RECX FAMILY PROTEIN"/>
    <property type="match status" value="1"/>
</dbReference>
<dbReference type="HAMAP" id="MF_01114">
    <property type="entry name" value="RecX"/>
    <property type="match status" value="1"/>
</dbReference>
<dbReference type="InterPro" id="IPR053926">
    <property type="entry name" value="RecX_HTH_1st"/>
</dbReference>
<proteinExistence type="inferred from homology"/>
<dbReference type="Gene3D" id="1.10.10.10">
    <property type="entry name" value="Winged helix-like DNA-binding domain superfamily/Winged helix DNA-binding domain"/>
    <property type="match status" value="2"/>
</dbReference>
<evidence type="ECO:0000313" key="8">
    <source>
        <dbReference type="Proteomes" id="UP000606870"/>
    </source>
</evidence>
<sequence>MEYQEAYAKALRLLNTRFLSAGELTRKLRQRGADDTVIEAVLETLRQERFIDDERLAVAVYEYYARKRQYGHRYIVTRLQRRYLPVPEREEVEPFDEETVAAELVERRFDTAADPRKVARFLQNRGFSPFVISSILSERHWD</sequence>
<dbReference type="InterPro" id="IPR003783">
    <property type="entry name" value="Regulatory_RecX"/>
</dbReference>
<keyword evidence="4 5" id="KW-0963">Cytoplasm</keyword>
<gene>
    <name evidence="5" type="primary">recX</name>
    <name evidence="7" type="ORF">H8J70_01155</name>
</gene>
<dbReference type="RefSeq" id="WP_186501925.1">
    <property type="nucleotide sequence ID" value="NZ_JACOGK010000002.1"/>
</dbReference>
<comment type="similarity">
    <text evidence="2 5">Belongs to the RecX family.</text>
</comment>
<comment type="function">
    <text evidence="5">Modulates RecA activity.</text>
</comment>
<evidence type="ECO:0000313" key="7">
    <source>
        <dbReference type="EMBL" id="MBC3535872.1"/>
    </source>
</evidence>
<feature type="domain" description="RecX first three-helical" evidence="6">
    <location>
        <begin position="6"/>
        <end position="45"/>
    </location>
</feature>
<dbReference type="PANTHER" id="PTHR33602:SF1">
    <property type="entry name" value="REGULATORY PROTEIN RECX FAMILY PROTEIN"/>
    <property type="match status" value="1"/>
</dbReference>
<protein>
    <recommendedName>
        <fullName evidence="3 5">Regulatory protein RecX</fullName>
    </recommendedName>
</protein>
<evidence type="ECO:0000256" key="1">
    <source>
        <dbReference type="ARBA" id="ARBA00004496"/>
    </source>
</evidence>
<dbReference type="Proteomes" id="UP000606870">
    <property type="component" value="Unassembled WGS sequence"/>
</dbReference>
<dbReference type="InterPro" id="IPR036388">
    <property type="entry name" value="WH-like_DNA-bd_sf"/>
</dbReference>